<dbReference type="EMBL" id="JBJGEB010000006">
    <property type="protein sequence ID" value="MFK7642295.1"/>
    <property type="molecule type" value="Genomic_DNA"/>
</dbReference>
<sequence length="1003" mass="109315">MKWIPGEKRPPRYYGEKSRLAITKSVLNKVLDKYQDQFNWSLQTLHNNGRTDTADFKTPWKSVKDRVDGIEAANGTPTTRRYYEIVSGIVMPSVEYRCQKAFVVLMSDGDANLSQACGRYSSSRNRSFVYPAGYAYDDYFGRQHAGACRDIDGGSYDTFWDRNTGLSFFSRKLSSIDFKTSGLDKAGKSWQGDPKDPKTAKNPNGFRDQLVQTFTIGFGRDISSAGRNYLTNGASRDDYYFSAESEDDLYRAFDTITDSIKDESQNVVIETTGTTAPAVTNSGISGMAANVQLDTGSWSSRLQFYSINPSTGAVVDKTQFKSPLFSERKVLIHDGKNVHWANETNKYGSDAYFGLTKKANEWKGALIPWLARSTADSTIAGWYKEASGYSQNYRIRETSPSDKRNMGDIVDSPVLTIGGASSDGLLNGRNEFMVTAANDGMVYLFQSRDETNPYSLKLNYIPAGMERGANYGGKNVAETLKDVAHEKYGSDTAHPHRYLVNGGIVVRRTAEDAEAGIKDRQSFLFGAMGQGGRGAYALNIGGKNRATGDSVGLNAASTAWNTKVPLFETAKGENNTLNYTVGTPQIGRIALERNSDGTVKSGSRKIETGNKTEEKVRYRNTRYAGFLANGYLMTKGGQTESALYIYDMLGQDADSGISEGAAAGTLIKKIIAGSTTQGLSAPTLVDADFDGIVDVAYAGDYAGNMYRFDLRGEDTTKWSVKKIFSGSAGQPVTSAPAVSRYAANKYVVIFGTGSDVYQDDVGDKTRQAVYGIYDDLSLTGKEVTAATSGDLVEQTLSETIDASGKTLREITSDNQIGDKKGWMVKLGEKDGERVVVKPTMILRTAVISTRIYDQKVETSGGSGDPCSIDSHKTATSSSSWILALNAKTGGKLSKNDAYVNFLKAGKPALYYAGLKQEGITSFTYMDGSKTDDSPVTRDGDSGGSGTDQKYKAPNSEIPNNSCFSKKTVRVLLTNKNQSFGIGGRICGLRRLSWREVFDATKDK</sequence>
<comment type="caution">
    <text evidence="5">The sequence shown here is derived from an EMBL/GenBank/DDBJ whole genome shotgun (WGS) entry which is preliminary data.</text>
</comment>
<feature type="compositionally biased region" description="Basic and acidic residues" evidence="3">
    <location>
        <begin position="928"/>
        <end position="940"/>
    </location>
</feature>
<feature type="region of interest" description="Disordered" evidence="3">
    <location>
        <begin position="184"/>
        <end position="205"/>
    </location>
</feature>
<dbReference type="InterPro" id="IPR036465">
    <property type="entry name" value="vWFA_dom_sf"/>
</dbReference>
<evidence type="ECO:0000256" key="1">
    <source>
        <dbReference type="ARBA" id="ARBA00022723"/>
    </source>
</evidence>
<evidence type="ECO:0000313" key="5">
    <source>
        <dbReference type="EMBL" id="MFK7642295.1"/>
    </source>
</evidence>
<accession>A0ABW8Q5F0</accession>
<dbReference type="NCBIfam" id="NF040838">
    <property type="entry name" value="T4_PilC_Neiss"/>
    <property type="match status" value="1"/>
</dbReference>
<dbReference type="Pfam" id="PF05567">
    <property type="entry name" value="T4P_PilY1"/>
    <property type="match status" value="2"/>
</dbReference>
<reference evidence="5 6" key="1">
    <citation type="submission" date="2024-11" db="EMBL/GenBank/DDBJ databases">
        <authorList>
            <person name="Mikucki A.G."/>
            <person name="Kahler C.M."/>
        </authorList>
    </citation>
    <scope>NUCLEOTIDE SEQUENCE [LARGE SCALE GENOMIC DNA]</scope>
    <source>
        <strain evidence="5 6">EXNM717</strain>
    </source>
</reference>
<keyword evidence="2" id="KW-0106">Calcium</keyword>
<evidence type="ECO:0000256" key="2">
    <source>
        <dbReference type="ARBA" id="ARBA00022837"/>
    </source>
</evidence>
<proteinExistence type="predicted"/>
<keyword evidence="6" id="KW-1185">Reference proteome</keyword>
<dbReference type="InterPro" id="IPR008707">
    <property type="entry name" value="B-propeller_PilY1"/>
</dbReference>
<feature type="domain" description="PilY1 beta-propeller" evidence="4">
    <location>
        <begin position="407"/>
        <end position="589"/>
    </location>
</feature>
<evidence type="ECO:0000313" key="6">
    <source>
        <dbReference type="Proteomes" id="UP001621964"/>
    </source>
</evidence>
<evidence type="ECO:0000256" key="3">
    <source>
        <dbReference type="SAM" id="MobiDB-lite"/>
    </source>
</evidence>
<protein>
    <submittedName>
        <fullName evidence="5">PilC family type IV pilus tip adhesin</fullName>
    </submittedName>
</protein>
<dbReference type="SUPFAM" id="SSF53300">
    <property type="entry name" value="vWA-like"/>
    <property type="match status" value="1"/>
</dbReference>
<keyword evidence="1" id="KW-0479">Metal-binding</keyword>
<dbReference type="Gene3D" id="3.40.50.410">
    <property type="entry name" value="von Willebrand factor, type A domain"/>
    <property type="match status" value="1"/>
</dbReference>
<feature type="region of interest" description="Disordered" evidence="3">
    <location>
        <begin position="925"/>
        <end position="957"/>
    </location>
</feature>
<evidence type="ECO:0000259" key="4">
    <source>
        <dbReference type="Pfam" id="PF05567"/>
    </source>
</evidence>
<dbReference type="Proteomes" id="UP001621964">
    <property type="component" value="Unassembled WGS sequence"/>
</dbReference>
<feature type="domain" description="PilY1 beta-propeller" evidence="4">
    <location>
        <begin position="616"/>
        <end position="801"/>
    </location>
</feature>
<organism evidence="5 6">
    <name type="scientific">Neisseria oralis</name>
    <dbReference type="NCBI Taxonomy" id="1107316"/>
    <lineage>
        <taxon>Bacteria</taxon>
        <taxon>Pseudomonadati</taxon>
        <taxon>Pseudomonadota</taxon>
        <taxon>Betaproteobacteria</taxon>
        <taxon>Neisseriales</taxon>
        <taxon>Neisseriaceae</taxon>
        <taxon>Neisseria</taxon>
    </lineage>
</organism>
<gene>
    <name evidence="5" type="primary">pilC</name>
    <name evidence="5" type="ORF">ACI43T_07265</name>
</gene>
<name>A0ABW8Q5F0_9NEIS</name>